<protein>
    <submittedName>
        <fullName evidence="1">Uncharacterized protein</fullName>
    </submittedName>
</protein>
<name>A0ACD3YBP9_9GAMM</name>
<evidence type="ECO:0000313" key="1">
    <source>
        <dbReference type="EMBL" id="UNH40440.1"/>
    </source>
</evidence>
<proteinExistence type="predicted"/>
<accession>A0ACD3YBP9</accession>
<dbReference type="Proteomes" id="UP000829420">
    <property type="component" value="Chromosome"/>
</dbReference>
<keyword evidence="2" id="KW-1185">Reference proteome</keyword>
<reference evidence="1" key="1">
    <citation type="submission" date="2022-03" db="EMBL/GenBank/DDBJ databases">
        <title>ESBL-producing Moellerella wisconsensis and Escherichia marmotae isolated from wild game meat.</title>
        <authorList>
            <person name="Biggel M."/>
        </authorList>
    </citation>
    <scope>NUCLEOTIDE SEQUENCE</scope>
    <source>
        <strain evidence="1">W1</strain>
    </source>
</reference>
<dbReference type="EMBL" id="CP093255">
    <property type="protein sequence ID" value="UNH40440.1"/>
    <property type="molecule type" value="Genomic_DNA"/>
</dbReference>
<gene>
    <name evidence="1" type="ORF">MNY70_07355</name>
</gene>
<sequence>MHNIGIVGENGYTYLAGLIPNESIIIKSNESQCEIKLPNELPSEDKTLFLVCTEVTQ</sequence>
<organism evidence="1 2">
    <name type="scientific">Moellerella wisconsensis</name>
    <dbReference type="NCBI Taxonomy" id="158849"/>
    <lineage>
        <taxon>Bacteria</taxon>
        <taxon>Pseudomonadati</taxon>
        <taxon>Pseudomonadota</taxon>
        <taxon>Gammaproteobacteria</taxon>
        <taxon>Enterobacterales</taxon>
        <taxon>Morganellaceae</taxon>
        <taxon>Moellerella</taxon>
    </lineage>
</organism>
<evidence type="ECO:0000313" key="2">
    <source>
        <dbReference type="Proteomes" id="UP000829420"/>
    </source>
</evidence>